<organism evidence="1 2">
    <name type="scientific">Nitrobacter winogradskyi</name>
    <name type="common">Nitrobacter agilis</name>
    <dbReference type="NCBI Taxonomy" id="913"/>
    <lineage>
        <taxon>Bacteria</taxon>
        <taxon>Pseudomonadati</taxon>
        <taxon>Pseudomonadota</taxon>
        <taxon>Alphaproteobacteria</taxon>
        <taxon>Hyphomicrobiales</taxon>
        <taxon>Nitrobacteraceae</taxon>
        <taxon>Nitrobacter</taxon>
    </lineage>
</organism>
<evidence type="ECO:0008006" key="3">
    <source>
        <dbReference type="Google" id="ProtNLM"/>
    </source>
</evidence>
<reference evidence="1 2" key="1">
    <citation type="submission" date="2019-06" db="EMBL/GenBank/DDBJ databases">
        <title>Whole genome shotgun sequence of Nitrobacter winogradskyi NBRC 14297.</title>
        <authorList>
            <person name="Hosoyama A."/>
            <person name="Uohara A."/>
            <person name="Ohji S."/>
            <person name="Ichikawa N."/>
        </authorList>
    </citation>
    <scope>NUCLEOTIDE SEQUENCE [LARGE SCALE GENOMIC DNA]</scope>
    <source>
        <strain evidence="1 2">NBRC 14297</strain>
    </source>
</reference>
<dbReference type="EMBL" id="BJNF01000088">
    <property type="protein sequence ID" value="GEC17105.1"/>
    <property type="molecule type" value="Genomic_DNA"/>
</dbReference>
<evidence type="ECO:0000313" key="2">
    <source>
        <dbReference type="Proteomes" id="UP000318825"/>
    </source>
</evidence>
<evidence type="ECO:0000313" key="1">
    <source>
        <dbReference type="EMBL" id="GEC17105.1"/>
    </source>
</evidence>
<dbReference type="Pfam" id="PF10649">
    <property type="entry name" value="DUF2478"/>
    <property type="match status" value="1"/>
</dbReference>
<dbReference type="InterPro" id="IPR018912">
    <property type="entry name" value="DUF2478"/>
</dbReference>
<dbReference type="AlphaFoldDB" id="A0A4Y3WEL6"/>
<gene>
    <name evidence="1" type="ORF">NWI01_29970</name>
</gene>
<sequence>MTTTPAIAVLQGAAGVDVQALLRSLAMRWRTSARVVGVLEVEHGLAGRACGAGYLQSLSDNRLFQLFQDLGPGSTTCHLDSAGLALACEAVCQDIAAGCDLVVLNRFAKSEADRQGLIGAFMAAVDAGVPILTSVSPVFMEAWTQFAAPLFLMLPAEADRVENWWASVQVDIENAESRQTAQVSPRS</sequence>
<dbReference type="Proteomes" id="UP000318825">
    <property type="component" value="Unassembled WGS sequence"/>
</dbReference>
<proteinExistence type="predicted"/>
<accession>A0A4Y3WEL6</accession>
<name>A0A4Y3WEL6_NITWI</name>
<comment type="caution">
    <text evidence="1">The sequence shown here is derived from an EMBL/GenBank/DDBJ whole genome shotgun (WGS) entry which is preliminary data.</text>
</comment>
<protein>
    <recommendedName>
        <fullName evidence="3">Molybdenum ABC transporter ATP-binding protein</fullName>
    </recommendedName>
</protein>
<dbReference type="OrthoDB" id="5918880at2"/>
<dbReference type="RefSeq" id="WP_141384857.1">
    <property type="nucleotide sequence ID" value="NZ_BJNF01000088.1"/>
</dbReference>